<dbReference type="SUPFAM" id="SSF50156">
    <property type="entry name" value="PDZ domain-like"/>
    <property type="match status" value="1"/>
</dbReference>
<reference evidence="5 6" key="1">
    <citation type="journal article" date="2007" name="Nature">
        <title>Light stimulates growth of proteorhodopsin-containing marine Flavobacteria.</title>
        <authorList>
            <person name="Gomez-Consarnau L."/>
            <person name="Gonzalez J.M."/>
            <person name="Coll-Llado M."/>
            <person name="Gourdon P."/>
            <person name="Pascher T."/>
            <person name="Neutze R."/>
            <person name="Pedros-Alio C."/>
            <person name="Pinhassi J."/>
        </authorList>
    </citation>
    <scope>NUCLEOTIDE SEQUENCE [LARGE SCALE GENOMIC DNA]</scope>
    <source>
        <strain evidence="5 6">MED217</strain>
    </source>
</reference>
<name>A3XM99_LEEBM</name>
<dbReference type="OrthoDB" id="9758917at2"/>
<dbReference type="Gene3D" id="2.30.42.10">
    <property type="match status" value="2"/>
</dbReference>
<dbReference type="eggNOG" id="COG0265">
    <property type="taxonomic scope" value="Bacteria"/>
</dbReference>
<dbReference type="InterPro" id="IPR001940">
    <property type="entry name" value="Peptidase_S1C"/>
</dbReference>
<dbReference type="Proteomes" id="UP000001601">
    <property type="component" value="Unassembled WGS sequence"/>
</dbReference>
<evidence type="ECO:0000256" key="1">
    <source>
        <dbReference type="ARBA" id="ARBA00010541"/>
    </source>
</evidence>
<dbReference type="PRINTS" id="PR00834">
    <property type="entry name" value="PROTEASES2C"/>
</dbReference>
<feature type="domain" description="PDZ" evidence="4">
    <location>
        <begin position="269"/>
        <end position="360"/>
    </location>
</feature>
<dbReference type="Pfam" id="PF13365">
    <property type="entry name" value="Trypsin_2"/>
    <property type="match status" value="1"/>
</dbReference>
<dbReference type="GO" id="GO:0004252">
    <property type="term" value="F:serine-type endopeptidase activity"/>
    <property type="evidence" value="ECO:0007669"/>
    <property type="project" value="InterPro"/>
</dbReference>
<dbReference type="SUPFAM" id="SSF50494">
    <property type="entry name" value="Trypsin-like serine proteases"/>
    <property type="match status" value="1"/>
</dbReference>
<protein>
    <submittedName>
        <fullName evidence="5">Serine protease</fullName>
    </submittedName>
</protein>
<dbReference type="Pfam" id="PF13180">
    <property type="entry name" value="PDZ_2"/>
    <property type="match status" value="1"/>
</dbReference>
<evidence type="ECO:0000313" key="6">
    <source>
        <dbReference type="Proteomes" id="UP000001601"/>
    </source>
</evidence>
<dbReference type="PANTHER" id="PTHR22939:SF129">
    <property type="entry name" value="SERINE PROTEASE HTRA2, MITOCHONDRIAL"/>
    <property type="match status" value="1"/>
</dbReference>
<sequence length="465" mass="50038">MKKFASLLFVAILGGGITLGAYKLLEDESRTEVSNPTTNSNFSTVSYEGRPISSTNADFTEAADRTVHAVVHVKNVQTQRQPRNLREFFYGGGETRKGLVGAGSGVIISADGYIVTNNHVIDGASELDVSLNDNRTFKAEVIGTDPQADIALLKIDADEDLPYLPFGDSDNVRLGEWALAVGNPFNLTSTVTAGIISAKARDINEYDSNPQSFIQTDAAINPGNSGGALVNINGELIGINTAITSQTGSYVGYAFAVPSNNARKIVEDILEYGDVQRGILGVSGTSLNPSIASQLDVDAVEGVYVANVEFESGAKKAGLQEGDIITQIDDVEVNKFSDLSGYLGSKRPNDVVQVTYTRDGERNTVPVTLLKYEAFVIEKPGLEVREASKDLLKEYGVRNGVVISQATNEKLKRYGLNGILITEIDEEAVQSVDDVKRIMNAKNPNEPVSISFVGKDGEKKQIIFQ</sequence>
<dbReference type="PROSITE" id="PS50106">
    <property type="entry name" value="PDZ"/>
    <property type="match status" value="1"/>
</dbReference>
<keyword evidence="3" id="KW-0378">Hydrolase</keyword>
<dbReference type="InterPro" id="IPR001478">
    <property type="entry name" value="PDZ"/>
</dbReference>
<accession>A3XM99</accession>
<proteinExistence type="inferred from homology"/>
<dbReference type="PANTHER" id="PTHR22939">
    <property type="entry name" value="SERINE PROTEASE FAMILY S1C HTRA-RELATED"/>
    <property type="match status" value="1"/>
</dbReference>
<dbReference type="MEROPS" id="S01.453"/>
<organism evidence="5 6">
    <name type="scientific">Leeuwenhoekiella blandensis (strain CECT 7118 / CCUG 51940 / KCTC 22103 / MED217)</name>
    <name type="common">Flavobacterium sp. (strain MED217)</name>
    <dbReference type="NCBI Taxonomy" id="398720"/>
    <lineage>
        <taxon>Bacteria</taxon>
        <taxon>Pseudomonadati</taxon>
        <taxon>Bacteroidota</taxon>
        <taxon>Flavobacteriia</taxon>
        <taxon>Flavobacteriales</taxon>
        <taxon>Flavobacteriaceae</taxon>
        <taxon>Leeuwenhoekiella</taxon>
    </lineage>
</organism>
<dbReference type="AlphaFoldDB" id="A3XM99"/>
<dbReference type="SMART" id="SM00228">
    <property type="entry name" value="PDZ"/>
    <property type="match status" value="1"/>
</dbReference>
<gene>
    <name evidence="5" type="ORF">MED217_07976</name>
</gene>
<evidence type="ECO:0000256" key="3">
    <source>
        <dbReference type="ARBA" id="ARBA00022801"/>
    </source>
</evidence>
<dbReference type="STRING" id="398720.MED217_07976"/>
<keyword evidence="2 5" id="KW-0645">Protease</keyword>
<comment type="caution">
    <text evidence="5">The sequence shown here is derived from an EMBL/GenBank/DDBJ whole genome shotgun (WGS) entry which is preliminary data.</text>
</comment>
<dbReference type="InterPro" id="IPR036034">
    <property type="entry name" value="PDZ_sf"/>
</dbReference>
<dbReference type="HOGENOM" id="CLU_020120_1_0_10"/>
<comment type="similarity">
    <text evidence="1">Belongs to the peptidase S1C family.</text>
</comment>
<keyword evidence="6" id="KW-1185">Reference proteome</keyword>
<dbReference type="Gene3D" id="2.40.10.120">
    <property type="match status" value="1"/>
</dbReference>
<evidence type="ECO:0000259" key="4">
    <source>
        <dbReference type="PROSITE" id="PS50106"/>
    </source>
</evidence>
<dbReference type="InterPro" id="IPR009003">
    <property type="entry name" value="Peptidase_S1_PA"/>
</dbReference>
<dbReference type="EMBL" id="AANC01000005">
    <property type="protein sequence ID" value="EAQ49327.1"/>
    <property type="molecule type" value="Genomic_DNA"/>
</dbReference>
<evidence type="ECO:0000256" key="2">
    <source>
        <dbReference type="ARBA" id="ARBA00022670"/>
    </source>
</evidence>
<dbReference type="RefSeq" id="WP_009779976.1">
    <property type="nucleotide sequence ID" value="NZ_CH672395.1"/>
</dbReference>
<evidence type="ECO:0000313" key="5">
    <source>
        <dbReference type="EMBL" id="EAQ49327.1"/>
    </source>
</evidence>
<dbReference type="GO" id="GO:0006508">
    <property type="term" value="P:proteolysis"/>
    <property type="evidence" value="ECO:0007669"/>
    <property type="project" value="UniProtKB-KW"/>
</dbReference>